<accession>A0ABP0XIG4</accession>
<dbReference type="PANTHER" id="PTHR31072:SF170">
    <property type="entry name" value="TRANSCRIPTION FACTOR TCP15-RELATED"/>
    <property type="match status" value="1"/>
</dbReference>
<evidence type="ECO:0000256" key="2">
    <source>
        <dbReference type="ARBA" id="ARBA00023015"/>
    </source>
</evidence>
<keyword evidence="3" id="KW-0238">DNA-binding</keyword>
<feature type="compositionally biased region" description="Low complexity" evidence="6">
    <location>
        <begin position="151"/>
        <end position="165"/>
    </location>
</feature>
<dbReference type="EMBL" id="OZ020104">
    <property type="protein sequence ID" value="CAK9278918.1"/>
    <property type="molecule type" value="Genomic_DNA"/>
</dbReference>
<evidence type="ECO:0000256" key="5">
    <source>
        <dbReference type="ARBA" id="ARBA00023242"/>
    </source>
</evidence>
<feature type="compositionally biased region" description="Polar residues" evidence="6">
    <location>
        <begin position="252"/>
        <end position="268"/>
    </location>
</feature>
<feature type="region of interest" description="Disordered" evidence="6">
    <location>
        <begin position="241"/>
        <end position="293"/>
    </location>
</feature>
<sequence length="293" mass="29924">MGGGASMARGQQQESLGAGTSGEQVAAKKKAPKRPSTKDRHTKVDGRGRRIRMPATCAARIFQLTRELGHKSDGETIEWLLRHSEAAIIAATGTGTLPASASSIAGPLRGSAKIGEGSTDTSRKRPRAGPLTRLKEETEPTRSLQTSPTRQLSMQQGGAAGGSSSMMQPAMWAVASAVPGVPSGMSGNMPGTVWMLPVSAGQSTSGVMQAGPSEQHIWSFPSSAGQYRMVAPGGTLGPLGGAGGGGVGGGNVSSASTMTLMPRSNNPDPQRPMQGSEPHQQQGDSGDDPTGSQ</sequence>
<feature type="compositionally biased region" description="Basic and acidic residues" evidence="6">
    <location>
        <begin position="36"/>
        <end position="48"/>
    </location>
</feature>
<keyword evidence="2" id="KW-0805">Transcription regulation</keyword>
<keyword evidence="9" id="KW-1185">Reference proteome</keyword>
<evidence type="ECO:0000256" key="1">
    <source>
        <dbReference type="ARBA" id="ARBA00004123"/>
    </source>
</evidence>
<evidence type="ECO:0000313" key="8">
    <source>
        <dbReference type="EMBL" id="CAK9278918.1"/>
    </source>
</evidence>
<dbReference type="Pfam" id="PF03634">
    <property type="entry name" value="TCP"/>
    <property type="match status" value="1"/>
</dbReference>
<dbReference type="Proteomes" id="UP001497444">
    <property type="component" value="Chromosome 9"/>
</dbReference>
<feature type="compositionally biased region" description="Polar residues" evidence="6">
    <location>
        <begin position="141"/>
        <end position="150"/>
    </location>
</feature>
<feature type="region of interest" description="Disordered" evidence="6">
    <location>
        <begin position="1"/>
        <end position="51"/>
    </location>
</feature>
<comment type="subcellular location">
    <subcellularLocation>
        <location evidence="1">Nucleus</location>
    </subcellularLocation>
</comment>
<dbReference type="InterPro" id="IPR017887">
    <property type="entry name" value="TF_TCP_subgr"/>
</dbReference>
<keyword evidence="5" id="KW-0539">Nucleus</keyword>
<organism evidence="8 9">
    <name type="scientific">Sphagnum jensenii</name>
    <dbReference type="NCBI Taxonomy" id="128206"/>
    <lineage>
        <taxon>Eukaryota</taxon>
        <taxon>Viridiplantae</taxon>
        <taxon>Streptophyta</taxon>
        <taxon>Embryophyta</taxon>
        <taxon>Bryophyta</taxon>
        <taxon>Sphagnophytina</taxon>
        <taxon>Sphagnopsida</taxon>
        <taxon>Sphagnales</taxon>
        <taxon>Sphagnaceae</taxon>
        <taxon>Sphagnum</taxon>
    </lineage>
</organism>
<feature type="compositionally biased region" description="Gly residues" evidence="6">
    <location>
        <begin position="241"/>
        <end position="251"/>
    </location>
</feature>
<protein>
    <recommendedName>
        <fullName evidence="7">TCP domain-containing protein</fullName>
    </recommendedName>
</protein>
<name>A0ABP0XIG4_9BRYO</name>
<gene>
    <name evidence="8" type="ORF">CSSPJE1EN1_LOCUS24396</name>
</gene>
<keyword evidence="4" id="KW-0804">Transcription</keyword>
<reference evidence="8" key="1">
    <citation type="submission" date="2024-02" db="EMBL/GenBank/DDBJ databases">
        <authorList>
            <consortium name="ELIXIR-Norway"/>
            <consortium name="Elixir Norway"/>
        </authorList>
    </citation>
    <scope>NUCLEOTIDE SEQUENCE</scope>
</reference>
<dbReference type="PROSITE" id="PS51369">
    <property type="entry name" value="TCP"/>
    <property type="match status" value="1"/>
</dbReference>
<feature type="region of interest" description="Disordered" evidence="6">
    <location>
        <begin position="97"/>
        <end position="165"/>
    </location>
</feature>
<evidence type="ECO:0000256" key="4">
    <source>
        <dbReference type="ARBA" id="ARBA00023163"/>
    </source>
</evidence>
<evidence type="ECO:0000256" key="3">
    <source>
        <dbReference type="ARBA" id="ARBA00023125"/>
    </source>
</evidence>
<feature type="compositionally biased region" description="Polar residues" evidence="6">
    <location>
        <begin position="277"/>
        <end position="293"/>
    </location>
</feature>
<evidence type="ECO:0000256" key="6">
    <source>
        <dbReference type="SAM" id="MobiDB-lite"/>
    </source>
</evidence>
<proteinExistence type="predicted"/>
<feature type="domain" description="TCP" evidence="7">
    <location>
        <begin position="37"/>
        <end position="91"/>
    </location>
</feature>
<dbReference type="PANTHER" id="PTHR31072">
    <property type="entry name" value="TRANSCRIPTION FACTOR TCP4-RELATED"/>
    <property type="match status" value="1"/>
</dbReference>
<evidence type="ECO:0000259" key="7">
    <source>
        <dbReference type="PROSITE" id="PS51369"/>
    </source>
</evidence>
<dbReference type="InterPro" id="IPR005333">
    <property type="entry name" value="Transcription_factor_TCP"/>
</dbReference>
<evidence type="ECO:0000313" key="9">
    <source>
        <dbReference type="Proteomes" id="UP001497444"/>
    </source>
</evidence>